<organism evidence="1 2">
    <name type="scientific">Rubripirellula amarantea</name>
    <dbReference type="NCBI Taxonomy" id="2527999"/>
    <lineage>
        <taxon>Bacteria</taxon>
        <taxon>Pseudomonadati</taxon>
        <taxon>Planctomycetota</taxon>
        <taxon>Planctomycetia</taxon>
        <taxon>Pirellulales</taxon>
        <taxon>Pirellulaceae</taxon>
        <taxon>Rubripirellula</taxon>
    </lineage>
</organism>
<accession>A0A5C5WGY5</accession>
<evidence type="ECO:0000313" key="2">
    <source>
        <dbReference type="Proteomes" id="UP000316598"/>
    </source>
</evidence>
<evidence type="ECO:0000313" key="1">
    <source>
        <dbReference type="EMBL" id="TWT49365.1"/>
    </source>
</evidence>
<gene>
    <name evidence="1" type="ORF">Pla22_45610</name>
</gene>
<dbReference type="OrthoDB" id="9811476at2"/>
<name>A0A5C5WGY5_9BACT</name>
<dbReference type="AlphaFoldDB" id="A0A5C5WGY5"/>
<proteinExistence type="predicted"/>
<keyword evidence="2" id="KW-1185">Reference proteome</keyword>
<dbReference type="Proteomes" id="UP000316598">
    <property type="component" value="Unassembled WGS sequence"/>
</dbReference>
<dbReference type="RefSeq" id="WP_146516890.1">
    <property type="nucleotide sequence ID" value="NZ_SJPI01000003.1"/>
</dbReference>
<dbReference type="Pfam" id="PF04250">
    <property type="entry name" value="DUF429"/>
    <property type="match status" value="1"/>
</dbReference>
<protein>
    <recommendedName>
        <fullName evidence="3">DUF429 domain-containing protein</fullName>
    </recommendedName>
</protein>
<reference evidence="1 2" key="1">
    <citation type="submission" date="2019-02" db="EMBL/GenBank/DDBJ databases">
        <title>Deep-cultivation of Planctomycetes and their phenomic and genomic characterization uncovers novel biology.</title>
        <authorList>
            <person name="Wiegand S."/>
            <person name="Jogler M."/>
            <person name="Boedeker C."/>
            <person name="Pinto D."/>
            <person name="Vollmers J."/>
            <person name="Rivas-Marin E."/>
            <person name="Kohn T."/>
            <person name="Peeters S.H."/>
            <person name="Heuer A."/>
            <person name="Rast P."/>
            <person name="Oberbeckmann S."/>
            <person name="Bunk B."/>
            <person name="Jeske O."/>
            <person name="Meyerdierks A."/>
            <person name="Storesund J.E."/>
            <person name="Kallscheuer N."/>
            <person name="Luecker S."/>
            <person name="Lage O.M."/>
            <person name="Pohl T."/>
            <person name="Merkel B.J."/>
            <person name="Hornburger P."/>
            <person name="Mueller R.-W."/>
            <person name="Bruemmer F."/>
            <person name="Labrenz M."/>
            <person name="Spormann A.M."/>
            <person name="Op Den Camp H."/>
            <person name="Overmann J."/>
            <person name="Amann R."/>
            <person name="Jetten M.S.M."/>
            <person name="Mascher T."/>
            <person name="Medema M.H."/>
            <person name="Devos D.P."/>
            <person name="Kaster A.-K."/>
            <person name="Ovreas L."/>
            <person name="Rohde M."/>
            <person name="Galperin M.Y."/>
            <person name="Jogler C."/>
        </authorList>
    </citation>
    <scope>NUCLEOTIDE SEQUENCE [LARGE SCALE GENOMIC DNA]</scope>
    <source>
        <strain evidence="1 2">Pla22</strain>
    </source>
</reference>
<evidence type="ECO:0008006" key="3">
    <source>
        <dbReference type="Google" id="ProtNLM"/>
    </source>
</evidence>
<sequence>MDVIGIDGWKRKWIGVVINSNGFQEAKIYHDLGDVIVNATYEVIAIDVPIGLPQRPPRDADVLVRGMIGARGPSVFEAPPAFCLDPRWNDRALASAESMKRHGRGIGCQAFALMDNIRNADRVSESDDRVHEVHPEFSFFHMNDQRPLKFTKKSWNGRAERIALLGQHGIELPKMFDADVGRVAIDDILDAASAAWSAARIANSKAIAVPDATQRLQRIWA</sequence>
<dbReference type="EMBL" id="SJPI01000003">
    <property type="protein sequence ID" value="TWT49365.1"/>
    <property type="molecule type" value="Genomic_DNA"/>
</dbReference>
<comment type="caution">
    <text evidence="1">The sequence shown here is derived from an EMBL/GenBank/DDBJ whole genome shotgun (WGS) entry which is preliminary data.</text>
</comment>
<dbReference type="InterPro" id="IPR007362">
    <property type="entry name" value="DUF429"/>
</dbReference>